<gene>
    <name evidence="2" type="ORF">BG006_005478</name>
</gene>
<name>A0A9P5SJY5_9FUNG</name>
<reference evidence="2" key="1">
    <citation type="journal article" date="2020" name="Fungal Divers.">
        <title>Resolving the Mortierellaceae phylogeny through synthesis of multi-gene phylogenetics and phylogenomics.</title>
        <authorList>
            <person name="Vandepol N."/>
            <person name="Liber J."/>
            <person name="Desiro A."/>
            <person name="Na H."/>
            <person name="Kennedy M."/>
            <person name="Barry K."/>
            <person name="Grigoriev I.V."/>
            <person name="Miller A.N."/>
            <person name="O'Donnell K."/>
            <person name="Stajich J.E."/>
            <person name="Bonito G."/>
        </authorList>
    </citation>
    <scope>NUCLEOTIDE SEQUENCE</scope>
    <source>
        <strain evidence="2">NVP1</strain>
    </source>
</reference>
<accession>A0A9P5SJY5</accession>
<dbReference type="AlphaFoldDB" id="A0A9P5SJY5"/>
<feature type="signal peptide" evidence="1">
    <location>
        <begin position="1"/>
        <end position="20"/>
    </location>
</feature>
<proteinExistence type="predicted"/>
<evidence type="ECO:0000313" key="3">
    <source>
        <dbReference type="Proteomes" id="UP000696485"/>
    </source>
</evidence>
<dbReference type="Proteomes" id="UP000696485">
    <property type="component" value="Unassembled WGS sequence"/>
</dbReference>
<protein>
    <submittedName>
        <fullName evidence="2">Uncharacterized protein</fullName>
    </submittedName>
</protein>
<evidence type="ECO:0000256" key="1">
    <source>
        <dbReference type="SAM" id="SignalP"/>
    </source>
</evidence>
<comment type="caution">
    <text evidence="2">The sequence shown here is derived from an EMBL/GenBank/DDBJ whole genome shotgun (WGS) entry which is preliminary data.</text>
</comment>
<organism evidence="2 3">
    <name type="scientific">Podila minutissima</name>
    <dbReference type="NCBI Taxonomy" id="64525"/>
    <lineage>
        <taxon>Eukaryota</taxon>
        <taxon>Fungi</taxon>
        <taxon>Fungi incertae sedis</taxon>
        <taxon>Mucoromycota</taxon>
        <taxon>Mortierellomycotina</taxon>
        <taxon>Mortierellomycetes</taxon>
        <taxon>Mortierellales</taxon>
        <taxon>Mortierellaceae</taxon>
        <taxon>Podila</taxon>
    </lineage>
</organism>
<keyword evidence="3" id="KW-1185">Reference proteome</keyword>
<keyword evidence="1" id="KW-0732">Signal</keyword>
<sequence>MKFTTAIAVAAVAVVTNAQAIQFASPTVGTKWTAGKTEYIAWTGTCANLGAAGKSTIINIVFGDPSALQHKDVLGKIDCTNSNLTYTNLKVPENLASGTAYVLQAMTDPQSYSPAFTIDGAAPLTSNPPPANTDAAKSAGNSLTAPSAMLVVAGVVAALAL</sequence>
<feature type="chain" id="PRO_5040283297" evidence="1">
    <location>
        <begin position="21"/>
        <end position="161"/>
    </location>
</feature>
<evidence type="ECO:0000313" key="2">
    <source>
        <dbReference type="EMBL" id="KAF9331670.1"/>
    </source>
</evidence>
<dbReference type="EMBL" id="JAAAUY010000308">
    <property type="protein sequence ID" value="KAF9331670.1"/>
    <property type="molecule type" value="Genomic_DNA"/>
</dbReference>